<comment type="caution">
    <text evidence="2">The sequence shown here is derived from an EMBL/GenBank/DDBJ whole genome shotgun (WGS) entry which is preliminary data.</text>
</comment>
<dbReference type="OrthoDB" id="2654932at2"/>
<evidence type="ECO:0000256" key="1">
    <source>
        <dbReference type="SAM" id="Phobius"/>
    </source>
</evidence>
<keyword evidence="1" id="KW-0812">Transmembrane</keyword>
<dbReference type="AlphaFoldDB" id="A0A163M3F7"/>
<dbReference type="GeneID" id="97555716"/>
<dbReference type="EMBL" id="LWMH01000001">
    <property type="protein sequence ID" value="KZS48709.1"/>
    <property type="molecule type" value="Genomic_DNA"/>
</dbReference>
<protein>
    <submittedName>
        <fullName evidence="2">Uncharacterized protein</fullName>
    </submittedName>
</protein>
<organism evidence="2 3">
    <name type="scientific">Paenibacillus glucanolyticus</name>
    <dbReference type="NCBI Taxonomy" id="59843"/>
    <lineage>
        <taxon>Bacteria</taxon>
        <taxon>Bacillati</taxon>
        <taxon>Bacillota</taxon>
        <taxon>Bacilli</taxon>
        <taxon>Bacillales</taxon>
        <taxon>Paenibacillaceae</taxon>
        <taxon>Paenibacillus</taxon>
    </lineage>
</organism>
<accession>A0A163M3F7</accession>
<keyword evidence="1" id="KW-1133">Transmembrane helix</keyword>
<keyword evidence="3" id="KW-1185">Reference proteome</keyword>
<dbReference type="Proteomes" id="UP000076796">
    <property type="component" value="Unassembled WGS sequence"/>
</dbReference>
<dbReference type="KEGG" id="pglu:A3958_22905"/>
<evidence type="ECO:0000313" key="2">
    <source>
        <dbReference type="EMBL" id="KZS48709.1"/>
    </source>
</evidence>
<evidence type="ECO:0000313" key="3">
    <source>
        <dbReference type="Proteomes" id="UP000076796"/>
    </source>
</evidence>
<dbReference type="RefSeq" id="WP_006210750.1">
    <property type="nucleotide sequence ID" value="NZ_CBCSBX010000001.1"/>
</dbReference>
<feature type="transmembrane region" description="Helical" evidence="1">
    <location>
        <begin position="34"/>
        <end position="58"/>
    </location>
</feature>
<keyword evidence="1" id="KW-0472">Membrane</keyword>
<reference evidence="2" key="1">
    <citation type="journal article" date="2016" name="Genome Announc.">
        <title>Draft genomes of two strains of Paenibacillus glucanolyticus with capability to degrade lignocellulose.</title>
        <authorList>
            <person name="Mathews S.L."/>
            <person name="Pawlak J."/>
            <person name="Grunden A.M."/>
        </authorList>
    </citation>
    <scope>NUCLEOTIDE SEQUENCE [LARGE SCALE GENOMIC DNA]</scope>
    <source>
        <strain evidence="2">SLM1</strain>
    </source>
</reference>
<gene>
    <name evidence="2" type="ORF">AWU65_23635</name>
</gene>
<dbReference type="STRING" id="59843.A3958_22905"/>
<proteinExistence type="predicted"/>
<sequence>MMLQIAKLTLVGIFSLWAAFYVGSLTPQLWRQKNYRGAIGAAVLAGMTMVVPVLFTLLNEY</sequence>
<name>A0A163M3F7_9BACL</name>